<dbReference type="KEGG" id="mgm:Mmc1_1930"/>
<evidence type="ECO:0000313" key="2">
    <source>
        <dbReference type="Proteomes" id="UP000002586"/>
    </source>
</evidence>
<accession>A0L8Z5</accession>
<dbReference type="Proteomes" id="UP000002586">
    <property type="component" value="Chromosome"/>
</dbReference>
<gene>
    <name evidence="1" type="ordered locus">Mmc1_1930</name>
</gene>
<sequence length="297" mass="32467">MSAPDLPQLTATIGLQLQEQRLLGVKMAGQLVAQFDVENPLDALDRATLAQMEEFEQELLLSPLYTPDDSHKLACEPFLPVAGLSPTEERQLVATLVAQGVQGVGAFEERSGPIDLPEIVIERYVSLLGVGRAIPPAVEDLLVELAQGKALLQGRRVARERVWDRPEALSLLCQCLQQSGEKHSFSDDKMGFLAEFIRTNRPASLDELLQQIINMVESYRLSEEGGSYDGVSGGHDGSGIHSRFTGEMVKAKRLSMAQAVLMDFNVSSSYAQRQARASGQLTAPVESADEDMENPFL</sequence>
<reference evidence="2" key="1">
    <citation type="journal article" date="2009" name="Appl. Environ. Microbiol.">
        <title>Complete genome sequence of the chemolithoautotrophic marine magnetotactic coccus strain MC-1.</title>
        <authorList>
            <person name="Schubbe S."/>
            <person name="Williams T.J."/>
            <person name="Xie G."/>
            <person name="Kiss H.E."/>
            <person name="Brettin T.S."/>
            <person name="Martinez D."/>
            <person name="Ross C.A."/>
            <person name="Schuler D."/>
            <person name="Cox B.L."/>
            <person name="Nealson K.H."/>
            <person name="Bazylinski D.A."/>
        </authorList>
    </citation>
    <scope>NUCLEOTIDE SEQUENCE [LARGE SCALE GENOMIC DNA]</scope>
    <source>
        <strain evidence="2">ATCC BAA-1437 / JCM 17883 / MC-1</strain>
    </source>
</reference>
<keyword evidence="2" id="KW-1185">Reference proteome</keyword>
<dbReference type="HOGENOM" id="CLU_1056907_0_0_5"/>
<dbReference type="AlphaFoldDB" id="A0L8Z5"/>
<dbReference type="EMBL" id="CP000471">
    <property type="protein sequence ID" value="ABK44438.1"/>
    <property type="molecule type" value="Genomic_DNA"/>
</dbReference>
<reference evidence="1 2" key="2">
    <citation type="journal article" date="2012" name="Int. J. Syst. Evol. Microbiol.">
        <title>Magnetococcus marinus gen. nov., sp. nov., a marine, magnetotactic bacterium that represents a novel lineage (Magnetococcaceae fam. nov.; Magnetococcales ord. nov.) at the base of the Alphaproteobacteria.</title>
        <authorList>
            <person name="Bazylinski D.A."/>
            <person name="Williams T.J."/>
            <person name="Lefevre C.T."/>
            <person name="Berg R.J."/>
            <person name="Zhang C.L."/>
            <person name="Bowser S.S."/>
            <person name="Dean A.J."/>
            <person name="Beveridge T.J."/>
        </authorList>
    </citation>
    <scope>NUCLEOTIDE SEQUENCE [LARGE SCALE GENOMIC DNA]</scope>
    <source>
        <strain evidence="2">ATCC BAA-1437 / JCM 17883 / MC-1</strain>
    </source>
</reference>
<dbReference type="RefSeq" id="WP_011713582.1">
    <property type="nucleotide sequence ID" value="NC_008576.1"/>
</dbReference>
<name>A0L8Z5_MAGMM</name>
<protein>
    <submittedName>
        <fullName evidence="1">Uncharacterized protein</fullName>
    </submittedName>
</protein>
<organism evidence="1 2">
    <name type="scientific">Magnetococcus marinus (strain ATCC BAA-1437 / JCM 17883 / MC-1)</name>
    <dbReference type="NCBI Taxonomy" id="156889"/>
    <lineage>
        <taxon>Bacteria</taxon>
        <taxon>Pseudomonadati</taxon>
        <taxon>Pseudomonadota</taxon>
        <taxon>Magnetococcia</taxon>
        <taxon>Magnetococcales</taxon>
        <taxon>Magnetococcaceae</taxon>
        <taxon>Magnetococcus</taxon>
    </lineage>
</organism>
<proteinExistence type="predicted"/>
<evidence type="ECO:0000313" key="1">
    <source>
        <dbReference type="EMBL" id="ABK44438.1"/>
    </source>
</evidence>